<evidence type="ECO:0000313" key="10">
    <source>
        <dbReference type="Proteomes" id="UP001293718"/>
    </source>
</evidence>
<feature type="transmembrane region" description="Helical" evidence="7">
    <location>
        <begin position="312"/>
        <end position="331"/>
    </location>
</feature>
<evidence type="ECO:0000256" key="4">
    <source>
        <dbReference type="ARBA" id="ARBA00022692"/>
    </source>
</evidence>
<dbReference type="Pfam" id="PF07690">
    <property type="entry name" value="MFS_1"/>
    <property type="match status" value="1"/>
</dbReference>
<accession>A0ABU5IB29</accession>
<dbReference type="CDD" id="cd17369">
    <property type="entry name" value="MFS_ShiA_like"/>
    <property type="match status" value="1"/>
</dbReference>
<protein>
    <submittedName>
        <fullName evidence="9">MFS transporter</fullName>
    </submittedName>
</protein>
<dbReference type="InterPro" id="IPR005829">
    <property type="entry name" value="Sugar_transporter_CS"/>
</dbReference>
<keyword evidence="3" id="KW-1003">Cell membrane</keyword>
<dbReference type="Gene3D" id="1.20.1250.20">
    <property type="entry name" value="MFS general substrate transporter like domains"/>
    <property type="match status" value="2"/>
</dbReference>
<dbReference type="PANTHER" id="PTHR43045:SF1">
    <property type="entry name" value="SHIKIMATE TRANSPORTER"/>
    <property type="match status" value="1"/>
</dbReference>
<dbReference type="PROSITE" id="PS50850">
    <property type="entry name" value="MFS"/>
    <property type="match status" value="1"/>
</dbReference>
<dbReference type="Proteomes" id="UP001293718">
    <property type="component" value="Unassembled WGS sequence"/>
</dbReference>
<feature type="transmembrane region" description="Helical" evidence="7">
    <location>
        <begin position="118"/>
        <end position="138"/>
    </location>
</feature>
<evidence type="ECO:0000313" key="9">
    <source>
        <dbReference type="EMBL" id="MDZ5456302.1"/>
    </source>
</evidence>
<evidence type="ECO:0000256" key="7">
    <source>
        <dbReference type="SAM" id="Phobius"/>
    </source>
</evidence>
<feature type="transmembrane region" description="Helical" evidence="7">
    <location>
        <begin position="193"/>
        <end position="212"/>
    </location>
</feature>
<feature type="transmembrane region" description="Helical" evidence="7">
    <location>
        <begin position="93"/>
        <end position="112"/>
    </location>
</feature>
<keyword evidence="4 7" id="KW-0812">Transmembrane</keyword>
<evidence type="ECO:0000256" key="1">
    <source>
        <dbReference type="ARBA" id="ARBA00004651"/>
    </source>
</evidence>
<gene>
    <name evidence="9" type="ORF">SM757_06920</name>
</gene>
<sequence length="454" mass="48202">MSNERNGPQAPAKTSGVRKAVFTSVIGQILEWYDFFLYGTAAALVFGKIFFPVGEDPLTGTIAAFGGFAVGFIARPFGGMLCGHIGDRLGRKFTMTLTLAAMGVSTFLMGLLPSYADIGIAAPLLLVLLRLVQGLAAGGEWSGSILIISENAPQHRRGFLSAWSPCGAVVGFVLSTGAFMLMQRISGDAFLDWGWRVPFLASVLLIALGVYLRSHMSESEEFACATKKEKVEKAPLVEVLRQHPKEVLMVFGLRLGEGTASWIFFAFSIAYGKFLGLSDAFVLGALTCSMVAMIPFALLAGWLTDQIGRKPVYIAGSLAVVVLAYPFFLLLDTRQPALVVTAFVLANGFVLGLLEGAQPALISELLPARLRYSGIGIGREVASVLGGGLAPVIATALLAHYRSGVPIAIYLAAMGAITLLAAVLTPETYPAALRKKDRQVRGTVNPPATTVLPT</sequence>
<dbReference type="InterPro" id="IPR011701">
    <property type="entry name" value="MFS"/>
</dbReference>
<keyword evidence="10" id="KW-1185">Reference proteome</keyword>
<comment type="caution">
    <text evidence="9">The sequence shown here is derived from an EMBL/GenBank/DDBJ whole genome shotgun (WGS) entry which is preliminary data.</text>
</comment>
<feature type="transmembrane region" description="Helical" evidence="7">
    <location>
        <begin position="381"/>
        <end position="401"/>
    </location>
</feature>
<feature type="domain" description="Major facilitator superfamily (MFS) profile" evidence="8">
    <location>
        <begin position="20"/>
        <end position="430"/>
    </location>
</feature>
<feature type="transmembrane region" description="Helical" evidence="7">
    <location>
        <begin position="337"/>
        <end position="361"/>
    </location>
</feature>
<reference evidence="9 10" key="1">
    <citation type="submission" date="2023-11" db="EMBL/GenBank/DDBJ databases">
        <title>Draft genome of Azohydromonas lata strain H1 (DSM1123), a polyhydroxyalkanoate producer.</title>
        <authorList>
            <person name="Traversa D."/>
            <person name="D'Addabbo P."/>
            <person name="Pazzani C."/>
            <person name="Manzari C."/>
            <person name="Chiara M."/>
            <person name="Scrascia M."/>
        </authorList>
    </citation>
    <scope>NUCLEOTIDE SEQUENCE [LARGE SCALE GENOMIC DNA]</scope>
    <source>
        <strain evidence="9 10">H1</strain>
    </source>
</reference>
<proteinExistence type="predicted"/>
<feature type="transmembrane region" description="Helical" evidence="7">
    <location>
        <begin position="60"/>
        <end position="81"/>
    </location>
</feature>
<name>A0ABU5IB29_9BURK</name>
<dbReference type="SUPFAM" id="SSF103473">
    <property type="entry name" value="MFS general substrate transporter"/>
    <property type="match status" value="1"/>
</dbReference>
<evidence type="ECO:0000256" key="2">
    <source>
        <dbReference type="ARBA" id="ARBA00022448"/>
    </source>
</evidence>
<keyword evidence="2" id="KW-0813">Transport</keyword>
<comment type="subcellular location">
    <subcellularLocation>
        <location evidence="1">Cell membrane</location>
        <topology evidence="1">Multi-pass membrane protein</topology>
    </subcellularLocation>
</comment>
<dbReference type="InterPro" id="IPR036259">
    <property type="entry name" value="MFS_trans_sf"/>
</dbReference>
<evidence type="ECO:0000256" key="5">
    <source>
        <dbReference type="ARBA" id="ARBA00022989"/>
    </source>
</evidence>
<dbReference type="EMBL" id="JAXOJX010000007">
    <property type="protein sequence ID" value="MDZ5456302.1"/>
    <property type="molecule type" value="Genomic_DNA"/>
</dbReference>
<feature type="transmembrane region" description="Helical" evidence="7">
    <location>
        <begin position="251"/>
        <end position="274"/>
    </location>
</feature>
<dbReference type="PROSITE" id="PS00217">
    <property type="entry name" value="SUGAR_TRANSPORT_2"/>
    <property type="match status" value="1"/>
</dbReference>
<dbReference type="RefSeq" id="WP_066336135.1">
    <property type="nucleotide sequence ID" value="NZ_JAXOJX010000007.1"/>
</dbReference>
<dbReference type="PANTHER" id="PTHR43045">
    <property type="entry name" value="SHIKIMATE TRANSPORTER"/>
    <property type="match status" value="1"/>
</dbReference>
<evidence type="ECO:0000259" key="8">
    <source>
        <dbReference type="PROSITE" id="PS50850"/>
    </source>
</evidence>
<keyword evidence="6 7" id="KW-0472">Membrane</keyword>
<feature type="transmembrane region" description="Helical" evidence="7">
    <location>
        <begin position="280"/>
        <end position="300"/>
    </location>
</feature>
<dbReference type="InterPro" id="IPR020846">
    <property type="entry name" value="MFS_dom"/>
</dbReference>
<feature type="transmembrane region" description="Helical" evidence="7">
    <location>
        <begin position="159"/>
        <end position="181"/>
    </location>
</feature>
<feature type="transmembrane region" description="Helical" evidence="7">
    <location>
        <begin position="407"/>
        <end position="426"/>
    </location>
</feature>
<evidence type="ECO:0000256" key="6">
    <source>
        <dbReference type="ARBA" id="ARBA00023136"/>
    </source>
</evidence>
<organism evidence="9 10">
    <name type="scientific">Azohydromonas lata</name>
    <dbReference type="NCBI Taxonomy" id="45677"/>
    <lineage>
        <taxon>Bacteria</taxon>
        <taxon>Pseudomonadati</taxon>
        <taxon>Pseudomonadota</taxon>
        <taxon>Betaproteobacteria</taxon>
        <taxon>Burkholderiales</taxon>
        <taxon>Sphaerotilaceae</taxon>
        <taxon>Azohydromonas</taxon>
    </lineage>
</organism>
<keyword evidence="5 7" id="KW-1133">Transmembrane helix</keyword>
<evidence type="ECO:0000256" key="3">
    <source>
        <dbReference type="ARBA" id="ARBA00022475"/>
    </source>
</evidence>